<evidence type="ECO:0000256" key="2">
    <source>
        <dbReference type="ARBA" id="ARBA00007590"/>
    </source>
</evidence>
<dbReference type="InterPro" id="IPR005349">
    <property type="entry name" value="TMEM14"/>
</dbReference>
<dbReference type="Pfam" id="PF03647">
    <property type="entry name" value="Tmemb_14"/>
    <property type="match status" value="1"/>
</dbReference>
<dbReference type="GO" id="GO:0016020">
    <property type="term" value="C:membrane"/>
    <property type="evidence" value="ECO:0007669"/>
    <property type="project" value="UniProtKB-SubCell"/>
</dbReference>
<dbReference type="PANTHER" id="PTHR12668">
    <property type="entry name" value="TRANSMEMBRANE PROTEIN 14, 15"/>
    <property type="match status" value="1"/>
</dbReference>
<evidence type="ECO:0000256" key="4">
    <source>
        <dbReference type="ARBA" id="ARBA00022989"/>
    </source>
</evidence>
<comment type="subcellular location">
    <subcellularLocation>
        <location evidence="1">Membrane</location>
    </subcellularLocation>
</comment>
<feature type="transmembrane region" description="Helical" evidence="6">
    <location>
        <begin position="71"/>
        <end position="90"/>
    </location>
</feature>
<evidence type="ECO:0000256" key="1">
    <source>
        <dbReference type="ARBA" id="ARBA00004370"/>
    </source>
</evidence>
<evidence type="ECO:0000256" key="3">
    <source>
        <dbReference type="ARBA" id="ARBA00022692"/>
    </source>
</evidence>
<dbReference type="Proteomes" id="UP001178507">
    <property type="component" value="Unassembled WGS sequence"/>
</dbReference>
<dbReference type="Gene3D" id="1.10.10.1740">
    <property type="entry name" value="Transmembrane protein 14-like"/>
    <property type="match status" value="1"/>
</dbReference>
<keyword evidence="8" id="KW-1185">Reference proteome</keyword>
<gene>
    <name evidence="7" type="ORF">EVOR1521_LOCUS17745</name>
</gene>
<sequence>MDVNVVLGAAVAAGGIAGFATKGSVPSLLAGSVGGLSLVACGRTASYRSAAAITAFLVMMMGVRYAKTKKVMPAGLVALLSAGGLVFNFVKIQK</sequence>
<feature type="transmembrane region" description="Helical" evidence="6">
    <location>
        <begin position="45"/>
        <end position="65"/>
    </location>
</feature>
<keyword evidence="3 6" id="KW-0812">Transmembrane</keyword>
<dbReference type="AlphaFoldDB" id="A0AA36N6X1"/>
<reference evidence="7" key="1">
    <citation type="submission" date="2023-08" db="EMBL/GenBank/DDBJ databases">
        <authorList>
            <person name="Chen Y."/>
            <person name="Shah S."/>
            <person name="Dougan E. K."/>
            <person name="Thang M."/>
            <person name="Chan C."/>
        </authorList>
    </citation>
    <scope>NUCLEOTIDE SEQUENCE</scope>
</reference>
<accession>A0AA36N6X1</accession>
<proteinExistence type="inferred from homology"/>
<evidence type="ECO:0000313" key="7">
    <source>
        <dbReference type="EMBL" id="CAJ1392710.1"/>
    </source>
</evidence>
<dbReference type="InterPro" id="IPR044890">
    <property type="entry name" value="TMEM14_sf"/>
</dbReference>
<dbReference type="EMBL" id="CAUJNA010002387">
    <property type="protein sequence ID" value="CAJ1392710.1"/>
    <property type="molecule type" value="Genomic_DNA"/>
</dbReference>
<keyword evidence="4 6" id="KW-1133">Transmembrane helix</keyword>
<name>A0AA36N6X1_9DINO</name>
<keyword evidence="5 6" id="KW-0472">Membrane</keyword>
<dbReference type="PANTHER" id="PTHR12668:SF43">
    <property type="entry name" value="TRANSMEMBRANE PROTEIN 14 HOMOLOG"/>
    <property type="match status" value="1"/>
</dbReference>
<evidence type="ECO:0000256" key="5">
    <source>
        <dbReference type="ARBA" id="ARBA00023136"/>
    </source>
</evidence>
<comment type="caution">
    <text evidence="7">The sequence shown here is derived from an EMBL/GenBank/DDBJ whole genome shotgun (WGS) entry which is preliminary data.</text>
</comment>
<evidence type="ECO:0000313" key="8">
    <source>
        <dbReference type="Proteomes" id="UP001178507"/>
    </source>
</evidence>
<evidence type="ECO:0008006" key="9">
    <source>
        <dbReference type="Google" id="ProtNLM"/>
    </source>
</evidence>
<comment type="similarity">
    <text evidence="2">Belongs to the TMEM14 family.</text>
</comment>
<protein>
    <recommendedName>
        <fullName evidence="9">Transmembrane protein 14C</fullName>
    </recommendedName>
</protein>
<evidence type="ECO:0000256" key="6">
    <source>
        <dbReference type="SAM" id="Phobius"/>
    </source>
</evidence>
<organism evidence="7 8">
    <name type="scientific">Effrenium voratum</name>
    <dbReference type="NCBI Taxonomy" id="2562239"/>
    <lineage>
        <taxon>Eukaryota</taxon>
        <taxon>Sar</taxon>
        <taxon>Alveolata</taxon>
        <taxon>Dinophyceae</taxon>
        <taxon>Suessiales</taxon>
        <taxon>Symbiodiniaceae</taxon>
        <taxon>Effrenium</taxon>
    </lineage>
</organism>